<dbReference type="InterPro" id="IPR001926">
    <property type="entry name" value="TrpB-like_PALP"/>
</dbReference>
<dbReference type="FunFam" id="3.40.50.1100:FF:000003">
    <property type="entry name" value="Cystathionine beta-synthase"/>
    <property type="match status" value="1"/>
</dbReference>
<dbReference type="SUPFAM" id="SSF54631">
    <property type="entry name" value="CBS-domain pair"/>
    <property type="match status" value="1"/>
</dbReference>
<dbReference type="EMBL" id="CAJOAX010005145">
    <property type="protein sequence ID" value="CAF3936639.1"/>
    <property type="molecule type" value="Genomic_DNA"/>
</dbReference>
<evidence type="ECO:0000256" key="23">
    <source>
        <dbReference type="ARBA" id="ARBA00047490"/>
    </source>
</evidence>
<evidence type="ECO:0000256" key="12">
    <source>
        <dbReference type="ARBA" id="ARBA00022617"/>
    </source>
</evidence>
<comment type="function">
    <text evidence="22">Hydro-lyase catalyzing the first step of the transsulfuration pathway, where the hydroxyl group of L-serine is displaced by L-homocysteine in a beta-replacement reaction to form L-cystathionine, the precursor of L-cysteine. This catabolic route allows the elimination of L-methionine and the toxic metabolite L-homocysteine. Also involved in the production of hydrogen sulfide, a gasotransmitter with signaling and cytoprotective effects on neurons.</text>
</comment>
<evidence type="ECO:0000256" key="20">
    <source>
        <dbReference type="ARBA" id="ARBA00023242"/>
    </source>
</evidence>
<evidence type="ECO:0000256" key="9">
    <source>
        <dbReference type="ARBA" id="ARBA00022499"/>
    </source>
</evidence>
<dbReference type="InterPro" id="IPR036052">
    <property type="entry name" value="TrpB-like_PALP_sf"/>
</dbReference>
<evidence type="ECO:0000256" key="15">
    <source>
        <dbReference type="ARBA" id="ARBA00022898"/>
    </source>
</evidence>
<dbReference type="InterPro" id="IPR046342">
    <property type="entry name" value="CBS_dom_sf"/>
</dbReference>
<keyword evidence="12" id="KW-0349">Heme</keyword>
<feature type="domain" description="CBS" evidence="27">
    <location>
        <begin position="492"/>
        <end position="550"/>
    </location>
</feature>
<evidence type="ECO:0000256" key="19">
    <source>
        <dbReference type="ARBA" id="ARBA00023239"/>
    </source>
</evidence>
<gene>
    <name evidence="28" type="ORF">OTI717_LOCUS25637</name>
</gene>
<dbReference type="GO" id="GO:0005634">
    <property type="term" value="C:nucleus"/>
    <property type="evidence" value="ECO:0007669"/>
    <property type="project" value="UniProtKB-SubCell"/>
</dbReference>
<proteinExistence type="inferred from homology"/>
<dbReference type="InterPro" id="IPR000644">
    <property type="entry name" value="CBS_dom"/>
</dbReference>
<dbReference type="FunFam" id="3.40.50.1100:FF:000118">
    <property type="entry name" value="Related to CYS4-cystathionine beta-synthase"/>
    <property type="match status" value="1"/>
</dbReference>
<feature type="region of interest" description="Disordered" evidence="26">
    <location>
        <begin position="624"/>
        <end position="650"/>
    </location>
</feature>
<dbReference type="UniPathway" id="UPA00136">
    <property type="reaction ID" value="UER00201"/>
</dbReference>
<evidence type="ECO:0000256" key="5">
    <source>
        <dbReference type="ARBA" id="ARBA00007103"/>
    </source>
</evidence>
<evidence type="ECO:0000256" key="7">
    <source>
        <dbReference type="ARBA" id="ARBA00012041"/>
    </source>
</evidence>
<dbReference type="Pfam" id="PF00291">
    <property type="entry name" value="PALP"/>
    <property type="match status" value="1"/>
</dbReference>
<dbReference type="Gene3D" id="3.40.50.1100">
    <property type="match status" value="2"/>
</dbReference>
<comment type="subcellular location">
    <subcellularLocation>
        <location evidence="3">Cytoplasm</location>
    </subcellularLocation>
    <subcellularLocation>
        <location evidence="2">Nucleus</location>
    </subcellularLocation>
</comment>
<dbReference type="NCBIfam" id="TIGR01137">
    <property type="entry name" value="cysta_beta"/>
    <property type="match status" value="1"/>
</dbReference>
<dbReference type="CDD" id="cd01561">
    <property type="entry name" value="CBS_like"/>
    <property type="match status" value="1"/>
</dbReference>
<sequence length="650" mass="72395">MDVSDDLQQSILLCMVSPSGVCSLVNHNQSIHDNNRFLYYSYRSKEEELNFTVGNVDQIIRPLSSTPATHMITKIVWGIEILCIIPTSNDQSAKTVDNLLLLRESVRKMESFLANRPDAPSRCTYTVNGDRSKGPHNLGSRQKSTRQKIYNNVLELIGDTPLVRVNRLACEAGVKCNLLAKCEYFNAGGSVKDRIGLRMVEEAERAGILKPGDTIIEPTSGNTGIGLALACAVKNYRCIIVMPEKMSKEKVDVLRALGAEIIRTPTSASFDSPESHIGVAHRLKMKIPNSHILDQYRNPYNPIAHYDSTAEEILEACNGKVDMVVIGAGTGGTLTGISRKFRERCPNCIIVGVDPEGSILAAPETLNKTGITFYEVEGIGYDFIPTVLDRSLINRWYKSTDMLSLKYARKLIKDEGMLCGASSGSAMSCAIEACKDFNLTKDQTCVVILPDSVRNYMTKFLSDDWMYERTFLDIKDEPHSEWWHSMPVSSLPIREPVTVSSNTSIQAVLDIMRARSFDQVPVISDDGTFVGMTTMCEIMAKMSRGTINAQDQVSKAVTDKFRTVQLNDSLAKLSRILEAHNYVIIKFAHDHYQDQSTRQNKTHIFGIITSIDLLEFIVKHNKSNGNDKQNSLPEEKKTNSIIAQESEALK</sequence>
<keyword evidence="13" id="KW-0479">Metal-binding</keyword>
<dbReference type="GO" id="GO:0004122">
    <property type="term" value="F:cystathionine beta-synthase activity"/>
    <property type="evidence" value="ECO:0007669"/>
    <property type="project" value="UniProtKB-UniRule"/>
</dbReference>
<evidence type="ECO:0000256" key="17">
    <source>
        <dbReference type="ARBA" id="ARBA00023122"/>
    </source>
</evidence>
<dbReference type="EC" id="4.2.1.22" evidence="7 25"/>
<evidence type="ECO:0000256" key="1">
    <source>
        <dbReference type="ARBA" id="ARBA00001933"/>
    </source>
</evidence>
<evidence type="ECO:0000256" key="10">
    <source>
        <dbReference type="ARBA" id="ARBA00022553"/>
    </source>
</evidence>
<dbReference type="Gene3D" id="3.10.580.10">
    <property type="entry name" value="CBS-domain"/>
    <property type="match status" value="1"/>
</dbReference>
<evidence type="ECO:0000256" key="3">
    <source>
        <dbReference type="ARBA" id="ARBA00004496"/>
    </source>
</evidence>
<dbReference type="SUPFAM" id="SSF53686">
    <property type="entry name" value="Tryptophan synthase beta subunit-like PLP-dependent enzymes"/>
    <property type="match status" value="1"/>
</dbReference>
<keyword evidence="16" id="KW-0408">Iron</keyword>
<keyword evidence="14" id="KW-0832">Ubl conjugation</keyword>
<dbReference type="InterPro" id="IPR005857">
    <property type="entry name" value="Cysta_beta_synth"/>
</dbReference>
<comment type="caution">
    <text evidence="28">The sequence shown here is derived from an EMBL/GenBank/DDBJ whole genome shotgun (WGS) entry which is preliminary data.</text>
</comment>
<keyword evidence="9" id="KW-1017">Isopeptide bond</keyword>
<dbReference type="GO" id="GO:0005737">
    <property type="term" value="C:cytoplasm"/>
    <property type="evidence" value="ECO:0007669"/>
    <property type="project" value="UniProtKB-SubCell"/>
</dbReference>
<keyword evidence="19 25" id="KW-0456">Lyase</keyword>
<keyword evidence="17 24" id="KW-0129">CBS domain</keyword>
<dbReference type="GO" id="GO:0019343">
    <property type="term" value="P:cysteine biosynthetic process via cystathionine"/>
    <property type="evidence" value="ECO:0007669"/>
    <property type="project" value="UniProtKB-UniRule"/>
</dbReference>
<evidence type="ECO:0000256" key="18">
    <source>
        <dbReference type="ARBA" id="ARBA00023192"/>
    </source>
</evidence>
<evidence type="ECO:0000256" key="13">
    <source>
        <dbReference type="ARBA" id="ARBA00022723"/>
    </source>
</evidence>
<comment type="cofactor">
    <cofactor evidence="1 25">
        <name>pyridoxal 5'-phosphate</name>
        <dbReference type="ChEBI" id="CHEBI:597326"/>
    </cofactor>
</comment>
<evidence type="ECO:0000313" key="28">
    <source>
        <dbReference type="EMBL" id="CAF3936639.1"/>
    </source>
</evidence>
<evidence type="ECO:0000256" key="11">
    <source>
        <dbReference type="ARBA" id="ARBA00022605"/>
    </source>
</evidence>
<keyword evidence="18 25" id="KW-0198">Cysteine biosynthesis</keyword>
<dbReference type="FunFam" id="3.10.580.10:FF:000014">
    <property type="entry name" value="Cystathionine beta-synthase"/>
    <property type="match status" value="1"/>
</dbReference>
<dbReference type="PANTHER" id="PTHR10314">
    <property type="entry name" value="CYSTATHIONINE BETA-SYNTHASE"/>
    <property type="match status" value="1"/>
</dbReference>
<evidence type="ECO:0000313" key="29">
    <source>
        <dbReference type="Proteomes" id="UP000663823"/>
    </source>
</evidence>
<comment type="pathway">
    <text evidence="4">Amino-acid biosynthesis; L-cysteine biosynthesis; L-cysteine from L-homocysteine and L-serine: step 1/2.</text>
</comment>
<evidence type="ECO:0000256" key="21">
    <source>
        <dbReference type="ARBA" id="ARBA00026192"/>
    </source>
</evidence>
<keyword evidence="8" id="KW-0963">Cytoplasm</keyword>
<dbReference type="PROSITE" id="PS00901">
    <property type="entry name" value="CYS_SYNTHASE"/>
    <property type="match status" value="1"/>
</dbReference>
<dbReference type="AlphaFoldDB" id="A0A819JXV9"/>
<keyword evidence="10" id="KW-0597">Phosphoprotein</keyword>
<dbReference type="PROSITE" id="PS51371">
    <property type="entry name" value="CBS"/>
    <property type="match status" value="1"/>
</dbReference>
<dbReference type="GO" id="GO:0050667">
    <property type="term" value="P:homocysteine metabolic process"/>
    <property type="evidence" value="ECO:0007669"/>
    <property type="project" value="UniProtKB-ARBA"/>
</dbReference>
<evidence type="ECO:0000256" key="4">
    <source>
        <dbReference type="ARBA" id="ARBA00005003"/>
    </source>
</evidence>
<dbReference type="InterPro" id="IPR001216">
    <property type="entry name" value="P-phosphate_BS"/>
</dbReference>
<keyword evidence="20" id="KW-0539">Nucleus</keyword>
<comment type="catalytic activity">
    <reaction evidence="23 25">
        <text>L-homocysteine + L-serine = L,L-cystathionine + H2O</text>
        <dbReference type="Rhea" id="RHEA:10112"/>
        <dbReference type="ChEBI" id="CHEBI:15377"/>
        <dbReference type="ChEBI" id="CHEBI:33384"/>
        <dbReference type="ChEBI" id="CHEBI:58161"/>
        <dbReference type="ChEBI" id="CHEBI:58199"/>
        <dbReference type="EC" id="4.2.1.22"/>
    </reaction>
</comment>
<dbReference type="GO" id="GO:0006535">
    <property type="term" value="P:cysteine biosynthetic process from serine"/>
    <property type="evidence" value="ECO:0007669"/>
    <property type="project" value="UniProtKB-UniRule"/>
</dbReference>
<evidence type="ECO:0000256" key="22">
    <source>
        <dbReference type="ARBA" id="ARBA00045425"/>
    </source>
</evidence>
<keyword evidence="15 25" id="KW-0663">Pyridoxal phosphate</keyword>
<protein>
    <recommendedName>
        <fullName evidence="21 25">Cystathionine beta-synthase</fullName>
        <ecNumber evidence="7 25">4.2.1.22</ecNumber>
    </recommendedName>
</protein>
<evidence type="ECO:0000256" key="14">
    <source>
        <dbReference type="ARBA" id="ARBA00022843"/>
    </source>
</evidence>
<dbReference type="InterPro" id="IPR050214">
    <property type="entry name" value="Cys_Synth/Cystath_Beta-Synth"/>
</dbReference>
<evidence type="ECO:0000256" key="16">
    <source>
        <dbReference type="ARBA" id="ARBA00023004"/>
    </source>
</evidence>
<evidence type="ECO:0000259" key="27">
    <source>
        <dbReference type="PROSITE" id="PS51371"/>
    </source>
</evidence>
<reference evidence="28" key="1">
    <citation type="submission" date="2021-02" db="EMBL/GenBank/DDBJ databases">
        <authorList>
            <person name="Nowell W R."/>
        </authorList>
    </citation>
    <scope>NUCLEOTIDE SEQUENCE</scope>
</reference>
<comment type="subunit">
    <text evidence="6">Homotetramer.</text>
</comment>
<organism evidence="28 29">
    <name type="scientific">Rotaria sordida</name>
    <dbReference type="NCBI Taxonomy" id="392033"/>
    <lineage>
        <taxon>Eukaryota</taxon>
        <taxon>Metazoa</taxon>
        <taxon>Spiralia</taxon>
        <taxon>Gnathifera</taxon>
        <taxon>Rotifera</taxon>
        <taxon>Eurotatoria</taxon>
        <taxon>Bdelloidea</taxon>
        <taxon>Philodinida</taxon>
        <taxon>Philodinidae</taxon>
        <taxon>Rotaria</taxon>
    </lineage>
</organism>
<evidence type="ECO:0000256" key="24">
    <source>
        <dbReference type="PROSITE-ProRule" id="PRU00703"/>
    </source>
</evidence>
<name>A0A819JXV9_9BILA</name>
<evidence type="ECO:0000256" key="6">
    <source>
        <dbReference type="ARBA" id="ARBA00011881"/>
    </source>
</evidence>
<evidence type="ECO:0000256" key="8">
    <source>
        <dbReference type="ARBA" id="ARBA00022490"/>
    </source>
</evidence>
<dbReference type="Pfam" id="PF00571">
    <property type="entry name" value="CBS"/>
    <property type="match status" value="1"/>
</dbReference>
<evidence type="ECO:0000256" key="25">
    <source>
        <dbReference type="RuleBase" id="RU361204"/>
    </source>
</evidence>
<dbReference type="Proteomes" id="UP000663823">
    <property type="component" value="Unassembled WGS sequence"/>
</dbReference>
<evidence type="ECO:0000256" key="26">
    <source>
        <dbReference type="SAM" id="MobiDB-lite"/>
    </source>
</evidence>
<evidence type="ECO:0000256" key="2">
    <source>
        <dbReference type="ARBA" id="ARBA00004123"/>
    </source>
</evidence>
<dbReference type="GO" id="GO:0046872">
    <property type="term" value="F:metal ion binding"/>
    <property type="evidence" value="ECO:0007669"/>
    <property type="project" value="UniProtKB-KW"/>
</dbReference>
<comment type="similarity">
    <text evidence="5 25">Belongs to the cysteine synthase/cystathionine beta-synthase family.</text>
</comment>
<accession>A0A819JXV9</accession>
<keyword evidence="11 25" id="KW-0028">Amino-acid biosynthesis</keyword>